<dbReference type="EMBL" id="LN885086">
    <property type="protein sequence ID" value="CUQ66144.1"/>
    <property type="molecule type" value="Genomic_DNA"/>
</dbReference>
<dbReference type="RefSeq" id="WP_062483992.1">
    <property type="nucleotide sequence ID" value="NZ_LN885086.1"/>
</dbReference>
<accession>A0A0S4KS45</accession>
<keyword evidence="3" id="KW-1185">Reference proteome</keyword>
<reference evidence="3" key="1">
    <citation type="submission" date="2015-09" db="EMBL/GenBank/DDBJ databases">
        <authorList>
            <person name="Daims H."/>
        </authorList>
    </citation>
    <scope>NUCLEOTIDE SEQUENCE [LARGE SCALE GENOMIC DNA]</scope>
</reference>
<sequence length="195" mass="21459">MTALRTNGILGVALAAALAGALLPMPSASLAEELPLTENVPMSEFQNRAEDVKGYDFDAPPEGLFRSITTAENFEEEIGHLRTHEIVPVRPTDRFSMDAPMVFIVFSLHQHYQGFNIFGRCFPESVPGLAADTLVSEDVVHVALEDNSGYLSFRRPPGGWRPGRYKVEIHVGEQVNELSLMGTMRFTVIASKIGK</sequence>
<name>A0A0S4KS45_9BACT</name>
<evidence type="ECO:0000256" key="1">
    <source>
        <dbReference type="SAM" id="SignalP"/>
    </source>
</evidence>
<keyword evidence="1" id="KW-0732">Signal</keyword>
<organism evidence="2 3">
    <name type="scientific">Candidatus Nitrospira inopinata</name>
    <dbReference type="NCBI Taxonomy" id="1715989"/>
    <lineage>
        <taxon>Bacteria</taxon>
        <taxon>Pseudomonadati</taxon>
        <taxon>Nitrospirota</taxon>
        <taxon>Nitrospiria</taxon>
        <taxon>Nitrospirales</taxon>
        <taxon>Nitrospiraceae</taxon>
        <taxon>Nitrospira</taxon>
    </lineage>
</organism>
<feature type="chain" id="PRO_5006623508" description="Lipoprotein" evidence="1">
    <location>
        <begin position="32"/>
        <end position="195"/>
    </location>
</feature>
<dbReference type="OrthoDB" id="9779421at2"/>
<dbReference type="KEGG" id="nio:NITINOP_1169"/>
<protein>
    <recommendedName>
        <fullName evidence="4">Lipoprotein</fullName>
    </recommendedName>
</protein>
<feature type="signal peptide" evidence="1">
    <location>
        <begin position="1"/>
        <end position="31"/>
    </location>
</feature>
<evidence type="ECO:0000313" key="3">
    <source>
        <dbReference type="Proteomes" id="UP000066284"/>
    </source>
</evidence>
<evidence type="ECO:0000313" key="2">
    <source>
        <dbReference type="EMBL" id="CUQ66144.1"/>
    </source>
</evidence>
<dbReference type="Proteomes" id="UP000066284">
    <property type="component" value="Chromosome 1"/>
</dbReference>
<proteinExistence type="predicted"/>
<dbReference type="STRING" id="1715989.NITINOP_1169"/>
<dbReference type="AlphaFoldDB" id="A0A0S4KS45"/>
<evidence type="ECO:0008006" key="4">
    <source>
        <dbReference type="Google" id="ProtNLM"/>
    </source>
</evidence>
<gene>
    <name evidence="2" type="ORF">NITINOP_1169</name>
</gene>